<feature type="transmembrane region" description="Helical" evidence="6">
    <location>
        <begin position="105"/>
        <end position="125"/>
    </location>
</feature>
<feature type="domain" description="EamA" evidence="7">
    <location>
        <begin position="11"/>
        <end position="153"/>
    </location>
</feature>
<proteinExistence type="inferred from homology"/>
<sequence>MSGRFCRKDGGIMTAMVAVVIADVGMTTLFKAGSSKGMSSYVFLVYSYGIGALLLFLPSPFITHRSRSLPPLKFSVLCKMGLFGLLGCVYLMLGYTGIKYSSPTLASAMSNLTPAFTFLFALLFGMEKVSIKKNSSVAKVVGTIVCIVGALVATLYHGPIFFAAYQPSVYLPQPLSAPPSQPSNYNWVIGGGLLALEYTLIAVAYIVQTHIMREYPSEFALALSHNVCVSISCAFVSLFVEKNNPSAWIMRSKIMLICIVATGMVNSTSYVVESWTVQHKGPVFLAMFRPLSIVTAVVLGAIFLGNSLYLGSVIGGTLISIGFYTVMWGKAKEEKEDIETNVATSSHSKRVPLLMSYATEKQV</sequence>
<evidence type="ECO:0000256" key="3">
    <source>
        <dbReference type="ARBA" id="ARBA00022692"/>
    </source>
</evidence>
<dbReference type="EMBL" id="CACSHJ010000089">
    <property type="protein sequence ID" value="CAA0383952.1"/>
    <property type="molecule type" value="Genomic_DNA"/>
</dbReference>
<comment type="subcellular location">
    <subcellularLocation>
        <location evidence="1 6">Membrane</location>
        <topology evidence="1 6">Multi-pass membrane protein</topology>
    </subcellularLocation>
</comment>
<keyword evidence="5 6" id="KW-0472">Membrane</keyword>
<feature type="transmembrane region" description="Helical" evidence="6">
    <location>
        <begin position="219"/>
        <end position="240"/>
    </location>
</feature>
<gene>
    <name evidence="8" type="ORF">C24_LOCUS14149</name>
</gene>
<dbReference type="InterPro" id="IPR000620">
    <property type="entry name" value="EamA_dom"/>
</dbReference>
<feature type="transmembrane region" description="Helical" evidence="6">
    <location>
        <begin position="252"/>
        <end position="272"/>
    </location>
</feature>
<keyword evidence="3 6" id="KW-0812">Transmembrane</keyword>
<feature type="domain" description="EamA" evidence="7">
    <location>
        <begin position="198"/>
        <end position="327"/>
    </location>
</feature>
<evidence type="ECO:0000313" key="9">
    <source>
        <dbReference type="Proteomes" id="UP000434276"/>
    </source>
</evidence>
<dbReference type="OrthoDB" id="1727045at2759"/>
<dbReference type="PANTHER" id="PTHR31218">
    <property type="entry name" value="WAT1-RELATED PROTEIN"/>
    <property type="match status" value="1"/>
</dbReference>
<dbReference type="GO" id="GO:0022857">
    <property type="term" value="F:transmembrane transporter activity"/>
    <property type="evidence" value="ECO:0007669"/>
    <property type="project" value="InterPro"/>
</dbReference>
<comment type="similarity">
    <text evidence="2 6">Belongs to the drug/metabolite transporter (DMT) superfamily. Plant drug/metabolite exporter (P-DME) (TC 2.A.7.4) family.</text>
</comment>
<dbReference type="InterPro" id="IPR030184">
    <property type="entry name" value="WAT1-related"/>
</dbReference>
<evidence type="ECO:0000313" key="8">
    <source>
        <dbReference type="EMBL" id="CAA0383952.1"/>
    </source>
</evidence>
<feature type="transmembrane region" description="Helical" evidence="6">
    <location>
        <begin position="42"/>
        <end position="62"/>
    </location>
</feature>
<dbReference type="Proteomes" id="UP000434276">
    <property type="component" value="Unassembled WGS sequence"/>
</dbReference>
<name>A0A5S9XGC8_ARATH</name>
<protein>
    <recommendedName>
        <fullName evidence="6">WAT1-related protein</fullName>
    </recommendedName>
</protein>
<dbReference type="InterPro" id="IPR037185">
    <property type="entry name" value="EmrE-like"/>
</dbReference>
<dbReference type="GO" id="GO:0016020">
    <property type="term" value="C:membrane"/>
    <property type="evidence" value="ECO:0007669"/>
    <property type="project" value="UniProtKB-SubCell"/>
</dbReference>
<reference evidence="8 9" key="1">
    <citation type="submission" date="2019-12" db="EMBL/GenBank/DDBJ databases">
        <authorList>
            <person name="Jiao W.-B."/>
            <person name="Schneeberger K."/>
        </authorList>
    </citation>
    <scope>NUCLEOTIDE SEQUENCE [LARGE SCALE GENOMIC DNA]</scope>
    <source>
        <strain evidence="9">cv. C24</strain>
    </source>
</reference>
<evidence type="ECO:0000259" key="7">
    <source>
        <dbReference type="Pfam" id="PF00892"/>
    </source>
</evidence>
<feature type="transmembrane region" description="Helical" evidence="6">
    <location>
        <begin position="74"/>
        <end position="93"/>
    </location>
</feature>
<organism evidence="8 9">
    <name type="scientific">Arabidopsis thaliana</name>
    <name type="common">Mouse-ear cress</name>
    <dbReference type="NCBI Taxonomy" id="3702"/>
    <lineage>
        <taxon>Eukaryota</taxon>
        <taxon>Viridiplantae</taxon>
        <taxon>Streptophyta</taxon>
        <taxon>Embryophyta</taxon>
        <taxon>Tracheophyta</taxon>
        <taxon>Spermatophyta</taxon>
        <taxon>Magnoliopsida</taxon>
        <taxon>eudicotyledons</taxon>
        <taxon>Gunneridae</taxon>
        <taxon>Pentapetalae</taxon>
        <taxon>rosids</taxon>
        <taxon>malvids</taxon>
        <taxon>Brassicales</taxon>
        <taxon>Brassicaceae</taxon>
        <taxon>Camelineae</taxon>
        <taxon>Arabidopsis</taxon>
    </lineage>
</organism>
<evidence type="ECO:0000256" key="2">
    <source>
        <dbReference type="ARBA" id="ARBA00007635"/>
    </source>
</evidence>
<feature type="transmembrane region" description="Helical" evidence="6">
    <location>
        <begin position="284"/>
        <end position="303"/>
    </location>
</feature>
<feature type="transmembrane region" description="Helical" evidence="6">
    <location>
        <begin position="309"/>
        <end position="328"/>
    </location>
</feature>
<dbReference type="AlphaFoldDB" id="A0A5S9XGC8"/>
<feature type="transmembrane region" description="Helical" evidence="6">
    <location>
        <begin position="185"/>
        <end position="207"/>
    </location>
</feature>
<dbReference type="SUPFAM" id="SSF103481">
    <property type="entry name" value="Multidrug resistance efflux transporter EmrE"/>
    <property type="match status" value="2"/>
</dbReference>
<dbReference type="ExpressionAtlas" id="A0A5S9XGC8">
    <property type="expression patterns" value="baseline and differential"/>
</dbReference>
<evidence type="ECO:0000256" key="5">
    <source>
        <dbReference type="ARBA" id="ARBA00023136"/>
    </source>
</evidence>
<feature type="transmembrane region" description="Helical" evidence="6">
    <location>
        <begin position="137"/>
        <end position="165"/>
    </location>
</feature>
<dbReference type="Pfam" id="PF00892">
    <property type="entry name" value="EamA"/>
    <property type="match status" value="2"/>
</dbReference>
<evidence type="ECO:0000256" key="1">
    <source>
        <dbReference type="ARBA" id="ARBA00004141"/>
    </source>
</evidence>
<accession>A0A5S9XGC8</accession>
<feature type="transmembrane region" description="Helical" evidence="6">
    <location>
        <begin position="12"/>
        <end position="30"/>
    </location>
</feature>
<evidence type="ECO:0000256" key="4">
    <source>
        <dbReference type="ARBA" id="ARBA00022989"/>
    </source>
</evidence>
<evidence type="ECO:0000256" key="6">
    <source>
        <dbReference type="RuleBase" id="RU363077"/>
    </source>
</evidence>
<keyword evidence="4 6" id="KW-1133">Transmembrane helix</keyword>